<name>Q234C6_TETTS</name>
<organism evidence="1 2">
    <name type="scientific">Tetrahymena thermophila (strain SB210)</name>
    <dbReference type="NCBI Taxonomy" id="312017"/>
    <lineage>
        <taxon>Eukaryota</taxon>
        <taxon>Sar</taxon>
        <taxon>Alveolata</taxon>
        <taxon>Ciliophora</taxon>
        <taxon>Intramacronucleata</taxon>
        <taxon>Oligohymenophorea</taxon>
        <taxon>Hymenostomatida</taxon>
        <taxon>Tetrahymenina</taxon>
        <taxon>Tetrahymenidae</taxon>
        <taxon>Tetrahymena</taxon>
    </lineage>
</organism>
<sequence>MPLKENHLSSLEDITLNEYHRILRKIYQYFISSNSIKIFKIEDKIIKCGWRVSIPLPQEPQSYALPIELHPLHEMYEANYLQQKQMFISEENQAILLIQSQFSENKSKNKLLLQKNWMGKNIYYKYLQNIQFSQKQISTLINLSVDGGFRSLYLKSHNLTLFRLSYIHFMKYMKPLFMWMEGFDPSTSRATILRSSD</sequence>
<keyword evidence="2" id="KW-1185">Reference proteome</keyword>
<dbReference type="KEGG" id="tet:TTHERM_00106720"/>
<dbReference type="InParanoid" id="Q234C6"/>
<evidence type="ECO:0000313" key="1">
    <source>
        <dbReference type="EMBL" id="EAR92077.1"/>
    </source>
</evidence>
<dbReference type="AlphaFoldDB" id="Q234C6"/>
<dbReference type="HOGENOM" id="CLU_1386674_0_0_1"/>
<proteinExistence type="predicted"/>
<dbReference type="Proteomes" id="UP000009168">
    <property type="component" value="Unassembled WGS sequence"/>
</dbReference>
<gene>
    <name evidence="1" type="ORF">TTHERM_00106720</name>
</gene>
<accession>Q234C6</accession>
<dbReference type="EMBL" id="GG662767">
    <property type="protein sequence ID" value="EAR92077.1"/>
    <property type="molecule type" value="Genomic_DNA"/>
</dbReference>
<dbReference type="GeneID" id="7828183"/>
<protein>
    <submittedName>
        <fullName evidence="1">Uncharacterized protein</fullName>
    </submittedName>
</protein>
<evidence type="ECO:0000313" key="2">
    <source>
        <dbReference type="Proteomes" id="UP000009168"/>
    </source>
</evidence>
<dbReference type="RefSeq" id="XP_001012322.1">
    <property type="nucleotide sequence ID" value="XM_001012322.1"/>
</dbReference>
<reference evidence="2" key="1">
    <citation type="journal article" date="2006" name="PLoS Biol.">
        <title>Macronuclear genome sequence of the ciliate Tetrahymena thermophila, a model eukaryote.</title>
        <authorList>
            <person name="Eisen J.A."/>
            <person name="Coyne R.S."/>
            <person name="Wu M."/>
            <person name="Wu D."/>
            <person name="Thiagarajan M."/>
            <person name="Wortman J.R."/>
            <person name="Badger J.H."/>
            <person name="Ren Q."/>
            <person name="Amedeo P."/>
            <person name="Jones K.M."/>
            <person name="Tallon L.J."/>
            <person name="Delcher A.L."/>
            <person name="Salzberg S.L."/>
            <person name="Silva J.C."/>
            <person name="Haas B.J."/>
            <person name="Majoros W.H."/>
            <person name="Farzad M."/>
            <person name="Carlton J.M."/>
            <person name="Smith R.K. Jr."/>
            <person name="Garg J."/>
            <person name="Pearlman R.E."/>
            <person name="Karrer K.M."/>
            <person name="Sun L."/>
            <person name="Manning G."/>
            <person name="Elde N.C."/>
            <person name="Turkewitz A.P."/>
            <person name="Asai D.J."/>
            <person name="Wilkes D.E."/>
            <person name="Wang Y."/>
            <person name="Cai H."/>
            <person name="Collins K."/>
            <person name="Stewart B.A."/>
            <person name="Lee S.R."/>
            <person name="Wilamowska K."/>
            <person name="Weinberg Z."/>
            <person name="Ruzzo W.L."/>
            <person name="Wloga D."/>
            <person name="Gaertig J."/>
            <person name="Frankel J."/>
            <person name="Tsao C.-C."/>
            <person name="Gorovsky M.A."/>
            <person name="Keeling P.J."/>
            <person name="Waller R.F."/>
            <person name="Patron N.J."/>
            <person name="Cherry J.M."/>
            <person name="Stover N.A."/>
            <person name="Krieger C.J."/>
            <person name="del Toro C."/>
            <person name="Ryder H.F."/>
            <person name="Williamson S.C."/>
            <person name="Barbeau R.A."/>
            <person name="Hamilton E.P."/>
            <person name="Orias E."/>
        </authorList>
    </citation>
    <scope>NUCLEOTIDE SEQUENCE [LARGE SCALE GENOMIC DNA]</scope>
    <source>
        <strain evidence="2">SB210</strain>
    </source>
</reference>